<comment type="caution">
    <text evidence="1">The sequence shown here is derived from an EMBL/GenBank/DDBJ whole genome shotgun (WGS) entry which is preliminary data.</text>
</comment>
<organism evidence="1 2">
    <name type="scientific">Aromia moschata</name>
    <dbReference type="NCBI Taxonomy" id="1265417"/>
    <lineage>
        <taxon>Eukaryota</taxon>
        <taxon>Metazoa</taxon>
        <taxon>Ecdysozoa</taxon>
        <taxon>Arthropoda</taxon>
        <taxon>Hexapoda</taxon>
        <taxon>Insecta</taxon>
        <taxon>Pterygota</taxon>
        <taxon>Neoptera</taxon>
        <taxon>Endopterygota</taxon>
        <taxon>Coleoptera</taxon>
        <taxon>Polyphaga</taxon>
        <taxon>Cucujiformia</taxon>
        <taxon>Chrysomeloidea</taxon>
        <taxon>Cerambycidae</taxon>
        <taxon>Cerambycinae</taxon>
        <taxon>Callichromatini</taxon>
        <taxon>Aromia</taxon>
    </lineage>
</organism>
<sequence length="67" mass="7670">MVRQCYMCKIYDYQTESHELSFYGENMWSAAHHVTSSTLLFTAPSETDRFDPTIPNEFGLLSSTLLG</sequence>
<dbReference type="EMBL" id="JAPWTK010001138">
    <property type="protein sequence ID" value="KAJ8933946.1"/>
    <property type="molecule type" value="Genomic_DNA"/>
</dbReference>
<proteinExistence type="predicted"/>
<accession>A0AAV8X616</accession>
<evidence type="ECO:0000313" key="1">
    <source>
        <dbReference type="EMBL" id="KAJ8933946.1"/>
    </source>
</evidence>
<name>A0AAV8X616_9CUCU</name>
<reference evidence="1" key="1">
    <citation type="journal article" date="2023" name="Insect Mol. Biol.">
        <title>Genome sequencing provides insights into the evolution of gene families encoding plant cell wall-degrading enzymes in longhorned beetles.</title>
        <authorList>
            <person name="Shin N.R."/>
            <person name="Okamura Y."/>
            <person name="Kirsch R."/>
            <person name="Pauchet Y."/>
        </authorList>
    </citation>
    <scope>NUCLEOTIDE SEQUENCE</scope>
    <source>
        <strain evidence="1">AMC_N1</strain>
    </source>
</reference>
<gene>
    <name evidence="1" type="ORF">NQ318_008700</name>
</gene>
<dbReference type="AlphaFoldDB" id="A0AAV8X616"/>
<evidence type="ECO:0000313" key="2">
    <source>
        <dbReference type="Proteomes" id="UP001162162"/>
    </source>
</evidence>
<keyword evidence="2" id="KW-1185">Reference proteome</keyword>
<protein>
    <submittedName>
        <fullName evidence="1">Uncharacterized protein</fullName>
    </submittedName>
</protein>
<dbReference type="Proteomes" id="UP001162162">
    <property type="component" value="Unassembled WGS sequence"/>
</dbReference>